<dbReference type="RefSeq" id="WP_146859243.1">
    <property type="nucleotide sequence ID" value="NZ_BKAU01000001.1"/>
</dbReference>
<comment type="caution">
    <text evidence="3">The sequence shown here is derived from an EMBL/GenBank/DDBJ whole genome shotgun (WGS) entry which is preliminary data.</text>
</comment>
<name>A0A512RHM8_9BACT</name>
<dbReference type="GO" id="GO:0004622">
    <property type="term" value="F:phosphatidylcholine lysophospholipase activity"/>
    <property type="evidence" value="ECO:0007669"/>
    <property type="project" value="TreeGrafter"/>
</dbReference>
<organism evidence="3 4">
    <name type="scientific">Chitinophaga cymbidii</name>
    <dbReference type="NCBI Taxonomy" id="1096750"/>
    <lineage>
        <taxon>Bacteria</taxon>
        <taxon>Pseudomonadati</taxon>
        <taxon>Bacteroidota</taxon>
        <taxon>Chitinophagia</taxon>
        <taxon>Chitinophagales</taxon>
        <taxon>Chitinophagaceae</taxon>
        <taxon>Chitinophaga</taxon>
    </lineage>
</organism>
<keyword evidence="4" id="KW-1185">Reference proteome</keyword>
<accession>A0A512RHM8</accession>
<evidence type="ECO:0000313" key="4">
    <source>
        <dbReference type="Proteomes" id="UP000321436"/>
    </source>
</evidence>
<dbReference type="SUPFAM" id="SSF52266">
    <property type="entry name" value="SGNH hydrolase"/>
    <property type="match status" value="1"/>
</dbReference>
<dbReference type="AlphaFoldDB" id="A0A512RHM8"/>
<feature type="domain" description="SGNH hydrolase-type esterase" evidence="2">
    <location>
        <begin position="27"/>
        <end position="197"/>
    </location>
</feature>
<gene>
    <name evidence="3" type="ORF">CCY01nite_14510</name>
</gene>
<feature type="signal peptide" evidence="1">
    <location>
        <begin position="1"/>
        <end position="19"/>
    </location>
</feature>
<evidence type="ECO:0000256" key="1">
    <source>
        <dbReference type="SAM" id="SignalP"/>
    </source>
</evidence>
<feature type="chain" id="PRO_5022152307" description="SGNH hydrolase-type esterase domain-containing protein" evidence="1">
    <location>
        <begin position="20"/>
        <end position="209"/>
    </location>
</feature>
<dbReference type="InterPro" id="IPR013830">
    <property type="entry name" value="SGNH_hydro"/>
</dbReference>
<proteinExistence type="predicted"/>
<dbReference type="OrthoDB" id="9796689at2"/>
<sequence length="209" mass="23536">MKKICFLLLLVCSVLSIQAQQKIKVACIGNSITAGRGLGDSTYPKHLQRLLGEGYDVRNYGIGARTLLKKGDHPYWIEKKFTEAKEWQPDIVIIKLGTNDSKPHNWDANKADFIPDYRAFIQEWKTLASKPKIYVCYPVPVFKDNFSIREAVVKNEIIPAIKKIVKAEKVKLIDLYKALTGHGNLFPDGVHPNKQGAVLLAEAVHKAIR</sequence>
<dbReference type="EMBL" id="BKAU01000001">
    <property type="protein sequence ID" value="GEP95191.1"/>
    <property type="molecule type" value="Genomic_DNA"/>
</dbReference>
<reference evidence="3 4" key="1">
    <citation type="submission" date="2019-07" db="EMBL/GenBank/DDBJ databases">
        <title>Whole genome shotgun sequence of Chitinophaga cymbidii NBRC 109752.</title>
        <authorList>
            <person name="Hosoyama A."/>
            <person name="Uohara A."/>
            <person name="Ohji S."/>
            <person name="Ichikawa N."/>
        </authorList>
    </citation>
    <scope>NUCLEOTIDE SEQUENCE [LARGE SCALE GENOMIC DNA]</scope>
    <source>
        <strain evidence="3 4">NBRC 109752</strain>
    </source>
</reference>
<evidence type="ECO:0000259" key="2">
    <source>
        <dbReference type="Pfam" id="PF13472"/>
    </source>
</evidence>
<dbReference type="Proteomes" id="UP000321436">
    <property type="component" value="Unassembled WGS sequence"/>
</dbReference>
<dbReference type="PANTHER" id="PTHR30383">
    <property type="entry name" value="THIOESTERASE 1/PROTEASE 1/LYSOPHOSPHOLIPASE L1"/>
    <property type="match status" value="1"/>
</dbReference>
<dbReference type="Pfam" id="PF13472">
    <property type="entry name" value="Lipase_GDSL_2"/>
    <property type="match status" value="1"/>
</dbReference>
<dbReference type="InterPro" id="IPR036514">
    <property type="entry name" value="SGNH_hydro_sf"/>
</dbReference>
<keyword evidence="1" id="KW-0732">Signal</keyword>
<evidence type="ECO:0000313" key="3">
    <source>
        <dbReference type="EMBL" id="GEP95191.1"/>
    </source>
</evidence>
<dbReference type="PANTHER" id="PTHR30383:SF5">
    <property type="entry name" value="SGNH HYDROLASE-TYPE ESTERASE DOMAIN-CONTAINING PROTEIN"/>
    <property type="match status" value="1"/>
</dbReference>
<protein>
    <recommendedName>
        <fullName evidence="2">SGNH hydrolase-type esterase domain-containing protein</fullName>
    </recommendedName>
</protein>
<dbReference type="Gene3D" id="3.40.50.1110">
    <property type="entry name" value="SGNH hydrolase"/>
    <property type="match status" value="1"/>
</dbReference>
<dbReference type="InterPro" id="IPR051532">
    <property type="entry name" value="Ester_Hydrolysis_Enzymes"/>
</dbReference>